<dbReference type="RefSeq" id="WP_353893755.1">
    <property type="nucleotide sequence ID" value="NZ_CP159485.1"/>
</dbReference>
<dbReference type="AlphaFoldDB" id="A0AAU8HUZ2"/>
<dbReference type="EMBL" id="CP159485">
    <property type="protein sequence ID" value="XCI29207.1"/>
    <property type="molecule type" value="Genomic_DNA"/>
</dbReference>
<reference evidence="1" key="1">
    <citation type="journal article" date="2018" name="Antonie Van Leeuwenhoek">
        <title>Proteinivorax hydrogeniformans sp. nov., an anaerobic, haloalkaliphilic bacterium fermenting proteinaceous compounds with high hydrogen production.</title>
        <authorList>
            <person name="Boltyanskaya Y."/>
            <person name="Detkova E."/>
            <person name="Pimenov N."/>
            <person name="Kevbrin V."/>
        </authorList>
    </citation>
    <scope>NUCLEOTIDE SEQUENCE</scope>
    <source>
        <strain evidence="1">Z-710</strain>
    </source>
</reference>
<proteinExistence type="predicted"/>
<name>A0AAU8HUZ2_9FIRM</name>
<evidence type="ECO:0000313" key="1">
    <source>
        <dbReference type="EMBL" id="XCI29207.1"/>
    </source>
</evidence>
<protein>
    <submittedName>
        <fullName evidence="1">Uncharacterized protein</fullName>
    </submittedName>
</protein>
<accession>A0AAU8HUZ2</accession>
<reference evidence="1" key="2">
    <citation type="submission" date="2024-06" db="EMBL/GenBank/DDBJ databases">
        <authorList>
            <person name="Petrova K.O."/>
            <person name="Toshchakov S.V."/>
            <person name="Boltjanskaja Y.V."/>
            <person name="Kevbrin V.V."/>
        </authorList>
    </citation>
    <scope>NUCLEOTIDE SEQUENCE</scope>
    <source>
        <strain evidence="1">Z-710</strain>
    </source>
</reference>
<gene>
    <name evidence="1" type="ORF">PRVXH_000517</name>
</gene>
<organism evidence="1">
    <name type="scientific">Proteinivorax hydrogeniformans</name>
    <dbReference type="NCBI Taxonomy" id="1826727"/>
    <lineage>
        <taxon>Bacteria</taxon>
        <taxon>Bacillati</taxon>
        <taxon>Bacillota</taxon>
        <taxon>Clostridia</taxon>
        <taxon>Eubacteriales</taxon>
        <taxon>Proteinivoracaceae</taxon>
        <taxon>Proteinivorax</taxon>
    </lineage>
</organism>
<sequence>MMKISNVFSKVHKQKKIEYTPEVSLSTAKLKEKAQQNSSDKLYRWRRASSYLHSLYSFCVLLEKKWQQNPLDITEDIEEFCQCYNLVVEVMKNLAQEDVQFTSDMLEKVSSTIKPACDEKEGGLVLISENIQPNYGMNIDVKGIWLGDKGVLKALGTTIYNEFLSPHSAWAYNMEKIGQKVKSLDATLDANYDIVKQRIAGSSNWQQGASAIYNQINNQRKWLDRQLTDLAEFYVGDTTKEITK</sequence>